<organism evidence="1 2">
    <name type="scientific">Phyllobacterium zundukense</name>
    <dbReference type="NCBI Taxonomy" id="1867719"/>
    <lineage>
        <taxon>Bacteria</taxon>
        <taxon>Pseudomonadati</taxon>
        <taxon>Pseudomonadota</taxon>
        <taxon>Alphaproteobacteria</taxon>
        <taxon>Hyphomicrobiales</taxon>
        <taxon>Phyllobacteriaceae</taxon>
        <taxon>Phyllobacterium</taxon>
    </lineage>
</organism>
<geneLocation type="plasmid" evidence="1 2">
    <name>p_unnamed3</name>
</geneLocation>
<evidence type="ECO:0000313" key="2">
    <source>
        <dbReference type="Proteomes" id="UP001061991"/>
    </source>
</evidence>
<keyword evidence="2" id="KW-1185">Reference proteome</keyword>
<sequence>MTSHQFHSPATPDLDAPRYAEIATFLRAPLATDLRDVDLGLVGIPYDGGLTNRSGARHGPREVRNQSSLTRKYHHVSRTNPFDLCRIADLGDVPMTRALSVEGAHDDISAFYDLVHAAKIIPLSVGGDHSVTYPIFRSIARERKIGMVHIDAHMDLWDEFQGSKFSHGSPFRRAIEDGLLDPKRVVQIGIRGAQNNKSGWQYAEDHGVTVIFIEEVNEIGVEKVLEKARAVVGEGEAYLSFDIDSVDPVFAPGTGTPEIGGITTIQAQALIRGLDGLNLIGADLVEISPPFDQTGGTSLVGASLLYEIACILSNGIAKRKCALNDLMQTAS</sequence>
<accession>A0ACD4CV89</accession>
<dbReference type="EMBL" id="CP104970">
    <property type="protein sequence ID" value="UXN57393.1"/>
    <property type="molecule type" value="Genomic_DNA"/>
</dbReference>
<protein>
    <submittedName>
        <fullName evidence="1">Agmatinase</fullName>
        <ecNumber evidence="1">3.5.3.11</ecNumber>
    </submittedName>
</protein>
<name>A0ACD4CV89_9HYPH</name>
<evidence type="ECO:0000313" key="1">
    <source>
        <dbReference type="EMBL" id="UXN57393.1"/>
    </source>
</evidence>
<keyword evidence="1" id="KW-0614">Plasmid</keyword>
<dbReference type="EC" id="3.5.3.11" evidence="1"/>
<keyword evidence="1" id="KW-0378">Hydrolase</keyword>
<proteinExistence type="predicted"/>
<dbReference type="Proteomes" id="UP001061991">
    <property type="component" value="Plasmid p_unnamed3"/>
</dbReference>
<gene>
    <name evidence="1" type="primary">speB</name>
    <name evidence="1" type="ORF">N8E88_03275</name>
</gene>
<reference evidence="1" key="1">
    <citation type="submission" date="2022-09" db="EMBL/GenBank/DDBJ databases">
        <title>Interaction between co-microsymbionts with complementary sets of symbiotic genes in legume-rhizobium systems.</title>
        <authorList>
            <person name="Safronova V."/>
            <person name="Sazanova A."/>
            <person name="Afonin A."/>
            <person name="Chirak E."/>
        </authorList>
    </citation>
    <scope>NUCLEOTIDE SEQUENCE</scope>
    <source>
        <strain evidence="1">A18/3m</strain>
    </source>
</reference>